<dbReference type="InterPro" id="IPR045339">
    <property type="entry name" value="DUF6534"/>
</dbReference>
<dbReference type="Pfam" id="PF20152">
    <property type="entry name" value="DUF6534"/>
    <property type="match status" value="1"/>
</dbReference>
<keyword evidence="4" id="KW-1185">Reference proteome</keyword>
<feature type="transmembrane region" description="Helical" evidence="1">
    <location>
        <begin position="137"/>
        <end position="157"/>
    </location>
</feature>
<evidence type="ECO:0000313" key="3">
    <source>
        <dbReference type="EMBL" id="KAK7694081.1"/>
    </source>
</evidence>
<dbReference type="PANTHER" id="PTHR40465">
    <property type="entry name" value="CHROMOSOME 1, WHOLE GENOME SHOTGUN SEQUENCE"/>
    <property type="match status" value="1"/>
</dbReference>
<keyword evidence="1" id="KW-0472">Membrane</keyword>
<proteinExistence type="predicted"/>
<evidence type="ECO:0000259" key="2">
    <source>
        <dbReference type="Pfam" id="PF20152"/>
    </source>
</evidence>
<protein>
    <recommendedName>
        <fullName evidence="2">DUF6534 domain-containing protein</fullName>
    </recommendedName>
</protein>
<feature type="transmembrane region" description="Helical" evidence="1">
    <location>
        <begin position="45"/>
        <end position="69"/>
    </location>
</feature>
<feature type="transmembrane region" description="Helical" evidence="1">
    <location>
        <begin position="178"/>
        <end position="202"/>
    </location>
</feature>
<accession>A0AAW0GWS0</accession>
<keyword evidence="1" id="KW-0812">Transmembrane</keyword>
<feature type="transmembrane region" description="Helical" evidence="1">
    <location>
        <begin position="208"/>
        <end position="230"/>
    </location>
</feature>
<dbReference type="AlphaFoldDB" id="A0AAW0GWS0"/>
<name>A0AAW0GWS0_9APHY</name>
<dbReference type="Proteomes" id="UP001385951">
    <property type="component" value="Unassembled WGS sequence"/>
</dbReference>
<feature type="transmembrane region" description="Helical" evidence="1">
    <location>
        <begin position="6"/>
        <end position="33"/>
    </location>
</feature>
<evidence type="ECO:0000256" key="1">
    <source>
        <dbReference type="SAM" id="Phobius"/>
    </source>
</evidence>
<evidence type="ECO:0000313" key="4">
    <source>
        <dbReference type="Proteomes" id="UP001385951"/>
    </source>
</evidence>
<gene>
    <name evidence="3" type="ORF">QCA50_003657</name>
</gene>
<dbReference type="PANTHER" id="PTHR40465:SF1">
    <property type="entry name" value="DUF6534 DOMAIN-CONTAINING PROTEIN"/>
    <property type="match status" value="1"/>
</dbReference>
<keyword evidence="1" id="KW-1133">Transmembrane helix</keyword>
<reference evidence="3 4" key="1">
    <citation type="submission" date="2022-09" db="EMBL/GenBank/DDBJ databases">
        <authorList>
            <person name="Palmer J.M."/>
        </authorList>
    </citation>
    <scope>NUCLEOTIDE SEQUENCE [LARGE SCALE GENOMIC DNA]</scope>
    <source>
        <strain evidence="3 4">DSM 7382</strain>
    </source>
</reference>
<feature type="domain" description="DUF6534" evidence="2">
    <location>
        <begin position="171"/>
        <end position="232"/>
    </location>
</feature>
<comment type="caution">
    <text evidence="3">The sequence shown here is derived from an EMBL/GenBank/DDBJ whole genome shotgun (WGS) entry which is preliminary data.</text>
</comment>
<dbReference type="EMBL" id="JASBNA010000003">
    <property type="protein sequence ID" value="KAK7694081.1"/>
    <property type="molecule type" value="Genomic_DNA"/>
</dbReference>
<organism evidence="3 4">
    <name type="scientific">Cerrena zonata</name>
    <dbReference type="NCBI Taxonomy" id="2478898"/>
    <lineage>
        <taxon>Eukaryota</taxon>
        <taxon>Fungi</taxon>
        <taxon>Dikarya</taxon>
        <taxon>Basidiomycota</taxon>
        <taxon>Agaricomycotina</taxon>
        <taxon>Agaricomycetes</taxon>
        <taxon>Polyporales</taxon>
        <taxon>Cerrenaceae</taxon>
        <taxon>Cerrena</taxon>
    </lineage>
</organism>
<sequence length="313" mass="34870">MAHDPSSVGAILIGALLALFLSGVVSMQVVVYFEVYRTDRSMIKYLVIALWMLDLAHSALLCDTAWIYLIRHRTYDDPASIISWTIVFLQSSIMDIEQSQPVSSFSDYGPKLFASIYGNSVELSKRDTWDNFFHVRAWLFTIGLAASVELASTGMPLQIKTGSLLTLGASMDAVIRTLTRFTIETGALTSVVVIVTLVLWLSMPHNQIFLALYFTISKLYTNAFLATLNARKVIQHRTRASSSSLRGGLPTPQFMDVRTSQINTRGSSSTAREFEQDGHPRKGFRASIQKVFYRHVEDITFPETAVVTSHASV</sequence>